<dbReference type="Proteomes" id="UP000094043">
    <property type="component" value="Chromosome 4"/>
</dbReference>
<keyword evidence="1" id="KW-0694">RNA-binding</keyword>
<dbReference type="SMART" id="SM00360">
    <property type="entry name" value="RRM"/>
    <property type="match status" value="1"/>
</dbReference>
<dbReference type="Gene3D" id="3.30.70.330">
    <property type="match status" value="1"/>
</dbReference>
<dbReference type="PANTHER" id="PTHR48034">
    <property type="entry name" value="TRANSFORMER-2 SEX-DETERMINING PROTEIN-RELATED"/>
    <property type="match status" value="1"/>
</dbReference>
<dbReference type="PROSITE" id="PS50102">
    <property type="entry name" value="RRM"/>
    <property type="match status" value="1"/>
</dbReference>
<gene>
    <name evidence="4" type="ORF">L203_103642</name>
</gene>
<reference evidence="4" key="2">
    <citation type="journal article" date="2022" name="Elife">
        <title>Obligate sexual reproduction of a homothallic fungus closely related to the Cryptococcus pathogenic species complex.</title>
        <authorList>
            <person name="Passer A.R."/>
            <person name="Clancey S.A."/>
            <person name="Shea T."/>
            <person name="David-Palma M."/>
            <person name="Averette A.F."/>
            <person name="Boekhout T."/>
            <person name="Porcel B.M."/>
            <person name="Nowrousian M."/>
            <person name="Cuomo C.A."/>
            <person name="Sun S."/>
            <person name="Heitman J."/>
            <person name="Coelho M.A."/>
        </authorList>
    </citation>
    <scope>NUCLEOTIDE SEQUENCE</scope>
    <source>
        <strain evidence="4">CBS 7841</strain>
    </source>
</reference>
<protein>
    <recommendedName>
        <fullName evidence="3">RRM domain-containing protein</fullName>
    </recommendedName>
</protein>
<accession>A0AAJ8JU10</accession>
<feature type="region of interest" description="Disordered" evidence="2">
    <location>
        <begin position="1"/>
        <end position="30"/>
    </location>
</feature>
<dbReference type="SUPFAM" id="SSF54928">
    <property type="entry name" value="RNA-binding domain, RBD"/>
    <property type="match status" value="1"/>
</dbReference>
<keyword evidence="5" id="KW-1185">Reference proteome</keyword>
<dbReference type="InterPro" id="IPR012677">
    <property type="entry name" value="Nucleotide-bd_a/b_plait_sf"/>
</dbReference>
<dbReference type="EMBL" id="CP143787">
    <property type="protein sequence ID" value="WVN88432.1"/>
    <property type="molecule type" value="Genomic_DNA"/>
</dbReference>
<feature type="compositionally biased region" description="Basic and acidic residues" evidence="2">
    <location>
        <begin position="159"/>
        <end position="183"/>
    </location>
</feature>
<dbReference type="CDD" id="cd12363">
    <property type="entry name" value="RRM_TRA2"/>
    <property type="match status" value="1"/>
</dbReference>
<reference evidence="4" key="3">
    <citation type="submission" date="2024-01" db="EMBL/GenBank/DDBJ databases">
        <authorList>
            <person name="Coelho M.A."/>
            <person name="David-Palma M."/>
            <person name="Shea T."/>
            <person name="Sun S."/>
            <person name="Cuomo C.A."/>
            <person name="Heitman J."/>
        </authorList>
    </citation>
    <scope>NUCLEOTIDE SEQUENCE</scope>
    <source>
        <strain evidence="4">CBS 7841</strain>
    </source>
</reference>
<organism evidence="4 5">
    <name type="scientific">Cryptococcus depauperatus CBS 7841</name>
    <dbReference type="NCBI Taxonomy" id="1295531"/>
    <lineage>
        <taxon>Eukaryota</taxon>
        <taxon>Fungi</taxon>
        <taxon>Dikarya</taxon>
        <taxon>Basidiomycota</taxon>
        <taxon>Agaricomycotina</taxon>
        <taxon>Tremellomycetes</taxon>
        <taxon>Tremellales</taxon>
        <taxon>Cryptococcaceae</taxon>
        <taxon>Cryptococcus</taxon>
    </lineage>
</organism>
<feature type="region of interest" description="Disordered" evidence="2">
    <location>
        <begin position="116"/>
        <end position="241"/>
    </location>
</feature>
<feature type="domain" description="RRM" evidence="3">
    <location>
        <begin position="37"/>
        <end position="115"/>
    </location>
</feature>
<feature type="compositionally biased region" description="Basic and acidic residues" evidence="2">
    <location>
        <begin position="190"/>
        <end position="201"/>
    </location>
</feature>
<name>A0AAJ8JU10_9TREE</name>
<feature type="compositionally biased region" description="Basic and acidic residues" evidence="2">
    <location>
        <begin position="141"/>
        <end position="152"/>
    </location>
</feature>
<proteinExistence type="predicted"/>
<feature type="compositionally biased region" description="Basic and acidic residues" evidence="2">
    <location>
        <begin position="14"/>
        <end position="23"/>
    </location>
</feature>
<dbReference type="GO" id="GO:0003723">
    <property type="term" value="F:RNA binding"/>
    <property type="evidence" value="ECO:0007669"/>
    <property type="project" value="UniProtKB-UniRule"/>
</dbReference>
<reference evidence="4" key="1">
    <citation type="submission" date="2016-06" db="EMBL/GenBank/DDBJ databases">
        <authorList>
            <person name="Cuomo C."/>
            <person name="Litvintseva A."/>
            <person name="Heitman J."/>
            <person name="Chen Y."/>
            <person name="Sun S."/>
            <person name="Springer D."/>
            <person name="Dromer F."/>
            <person name="Young S."/>
            <person name="Zeng Q."/>
            <person name="Chapman S."/>
            <person name="Gujja S."/>
            <person name="Saif S."/>
            <person name="Birren B."/>
        </authorList>
    </citation>
    <scope>NUCLEOTIDE SEQUENCE</scope>
    <source>
        <strain evidence="4">CBS 7841</strain>
    </source>
</reference>
<evidence type="ECO:0000313" key="5">
    <source>
        <dbReference type="Proteomes" id="UP000094043"/>
    </source>
</evidence>
<dbReference type="KEGG" id="cdep:91087852"/>
<feature type="compositionally biased region" description="Low complexity" evidence="2">
    <location>
        <begin position="1"/>
        <end position="13"/>
    </location>
</feature>
<evidence type="ECO:0000259" key="3">
    <source>
        <dbReference type="PROSITE" id="PS50102"/>
    </source>
</evidence>
<dbReference type="AlphaFoldDB" id="A0AAJ8JU10"/>
<sequence length="241" mass="28287">MDYPSRSPRSPTPSEREAARDVPPKPPHVTLKVEPTPMLGVFGLSVRTTERDLQLEFERYGEIEKVVIIYDQRTGRSRGFGFITMGSVEDAAECIEKLNGFNLHGRNIRVDYSATRKAHDPTPGQYMGPKRPIIEDQYNGRIDRYDDRRRFNDYPQASSRERARYGNRDRHRMRETYDSRRQYENGQRQTRYDDRDYDYGYHRGRRSLSPCRDRYSVSPDRRHHGYRSSPGPGEVGGSLRY</sequence>
<evidence type="ECO:0000313" key="4">
    <source>
        <dbReference type="EMBL" id="WVN88432.1"/>
    </source>
</evidence>
<dbReference type="Pfam" id="PF00076">
    <property type="entry name" value="RRM_1"/>
    <property type="match status" value="1"/>
</dbReference>
<evidence type="ECO:0000256" key="1">
    <source>
        <dbReference type="PROSITE-ProRule" id="PRU00176"/>
    </source>
</evidence>
<dbReference type="InterPro" id="IPR035979">
    <property type="entry name" value="RBD_domain_sf"/>
</dbReference>
<dbReference type="InterPro" id="IPR050441">
    <property type="entry name" value="RBM"/>
</dbReference>
<dbReference type="GeneID" id="91087852"/>
<dbReference type="RefSeq" id="XP_066069132.1">
    <property type="nucleotide sequence ID" value="XM_066213035.1"/>
</dbReference>
<dbReference type="InterPro" id="IPR000504">
    <property type="entry name" value="RRM_dom"/>
</dbReference>
<evidence type="ECO:0000256" key="2">
    <source>
        <dbReference type="SAM" id="MobiDB-lite"/>
    </source>
</evidence>